<dbReference type="GO" id="GO:0000122">
    <property type="term" value="P:negative regulation of transcription by RNA polymerase II"/>
    <property type="evidence" value="ECO:0007669"/>
    <property type="project" value="TreeGrafter"/>
</dbReference>
<feature type="compositionally biased region" description="Polar residues" evidence="11">
    <location>
        <begin position="242"/>
        <end position="253"/>
    </location>
</feature>
<dbReference type="Pfam" id="PF00105">
    <property type="entry name" value="zf-C4"/>
    <property type="match status" value="1"/>
</dbReference>
<dbReference type="GO" id="GO:0004879">
    <property type="term" value="F:nuclear receptor activity"/>
    <property type="evidence" value="ECO:0007669"/>
    <property type="project" value="InterPro"/>
</dbReference>
<dbReference type="InterPro" id="IPR013088">
    <property type="entry name" value="Znf_NHR/GATA"/>
</dbReference>
<feature type="region of interest" description="Disordered" evidence="11">
    <location>
        <begin position="15"/>
        <end position="39"/>
    </location>
</feature>
<comment type="similarity">
    <text evidence="1">Belongs to the nuclear hormone receptor family. NR1 subfamily.</text>
</comment>
<dbReference type="EMBL" id="LR785548">
    <property type="protein sequence ID" value="CAB3250482.1"/>
    <property type="molecule type" value="mRNA"/>
</dbReference>
<dbReference type="GO" id="GO:0008270">
    <property type="term" value="F:zinc ion binding"/>
    <property type="evidence" value="ECO:0007669"/>
    <property type="project" value="UniProtKB-KW"/>
</dbReference>
<protein>
    <submittedName>
        <fullName evidence="14">FXR bile acid receptor</fullName>
    </submittedName>
</protein>
<evidence type="ECO:0000256" key="7">
    <source>
        <dbReference type="ARBA" id="ARBA00023163"/>
    </source>
</evidence>
<dbReference type="Gene3D" id="1.10.565.10">
    <property type="entry name" value="Retinoid X Receptor"/>
    <property type="match status" value="1"/>
</dbReference>
<dbReference type="PANTHER" id="PTHR24082:SF507">
    <property type="entry name" value="BILE ACID RECEPTOR-RELATED"/>
    <property type="match status" value="1"/>
</dbReference>
<feature type="compositionally biased region" description="Polar residues" evidence="11">
    <location>
        <begin position="15"/>
        <end position="38"/>
    </location>
</feature>
<keyword evidence="8 10" id="KW-0675">Receptor</keyword>
<dbReference type="GO" id="GO:0000978">
    <property type="term" value="F:RNA polymerase II cis-regulatory region sequence-specific DNA binding"/>
    <property type="evidence" value="ECO:0007669"/>
    <property type="project" value="TreeGrafter"/>
</dbReference>
<feature type="domain" description="NR LBD" evidence="13">
    <location>
        <begin position="416"/>
        <end position="636"/>
    </location>
</feature>
<dbReference type="SUPFAM" id="SSF57716">
    <property type="entry name" value="Glucocorticoid receptor-like (DNA-binding domain)"/>
    <property type="match status" value="1"/>
</dbReference>
<keyword evidence="5 10" id="KW-0805">Transcription regulation</keyword>
<sequence>MNLVENRASYVDRMQSASSYQASSNDGQDGVGPSNTRYLNRDSWFPSHPNCPNHNDGISTFNPAFADPNPEGQVSCPDCFIRSRIMQSMSTLPSCCPHLHACHNCAFCYAQQWPRGTTDGGHSSMMRQGLSPPIYQAGSPSVDSPSMIGGSPQSVRAYSGPGSPYEQTLSRQTSPELQRPACDVGNRQQQVYVENFNLDRLRPVTTLSHSQMLTRRPIPSAHTVMGRAVDYSVDVRSLEQQKTTFANSTSELATENGEKEPTENEKQISSVRPGVVTKKDTTVRKRSADDVCQVCGDRASGYHYNALTCEGCKGFFRRSINKKEVPTKCKYGGCCEMDTYTRRKCPECRLKKCRQVGMLEECLLTEIQCQSKRRSRNKGKPKEDSVPTSLDSNPATPEPPASSITVKPVDEEVTERDLEVIAVVGKAFAEYRTNPEIMQRWEKYIKEKNKLNLCEISTIHVKVLVEFTKKLPGFDHLDQEDQISLLKGSFVEAMLLRNCCGYHYRKSTIDVDALAEEIGMQVANMNVLIDFFAKANKLEMDDIEYGLLIAVNMFDSDHPHAQNKSKIDEYRDNYIGILSRYCRNRKPNRKQILAKILSLLTEMRLLYHTYTQLVSTWKERDQMTPLLCEIWDVSYR</sequence>
<evidence type="ECO:0000259" key="13">
    <source>
        <dbReference type="PROSITE" id="PS51843"/>
    </source>
</evidence>
<reference evidence="14" key="1">
    <citation type="submission" date="2020-04" db="EMBL/GenBank/DDBJ databases">
        <authorList>
            <person name="Neveu A P."/>
        </authorList>
    </citation>
    <scope>NUCLEOTIDE SEQUENCE</scope>
    <source>
        <tissue evidence="14">Whole embryo</tissue>
    </source>
</reference>
<dbReference type="Gene3D" id="3.30.50.10">
    <property type="entry name" value="Erythroid Transcription Factor GATA-1, subunit A"/>
    <property type="match status" value="1"/>
</dbReference>
<evidence type="ECO:0000256" key="3">
    <source>
        <dbReference type="ARBA" id="ARBA00022771"/>
    </source>
</evidence>
<keyword evidence="9 10" id="KW-0539">Nucleus</keyword>
<comment type="subcellular location">
    <subcellularLocation>
        <location evidence="10">Nucleus</location>
    </subcellularLocation>
</comment>
<dbReference type="GO" id="GO:0030154">
    <property type="term" value="P:cell differentiation"/>
    <property type="evidence" value="ECO:0007669"/>
    <property type="project" value="TreeGrafter"/>
</dbReference>
<keyword evidence="4 10" id="KW-0862">Zinc</keyword>
<name>A0A6F9DEF7_9ASCI</name>
<dbReference type="PROSITE" id="PS51843">
    <property type="entry name" value="NR_LBD"/>
    <property type="match status" value="1"/>
</dbReference>
<feature type="domain" description="Nuclear receptor" evidence="12">
    <location>
        <begin position="289"/>
        <end position="365"/>
    </location>
</feature>
<accession>A0A6F9DEF7</accession>
<dbReference type="SMART" id="SM00399">
    <property type="entry name" value="ZnF_C4"/>
    <property type="match status" value="1"/>
</dbReference>
<dbReference type="SUPFAM" id="SSF48508">
    <property type="entry name" value="Nuclear receptor ligand-binding domain"/>
    <property type="match status" value="1"/>
</dbReference>
<dbReference type="GO" id="GO:0090575">
    <property type="term" value="C:RNA polymerase II transcription regulator complex"/>
    <property type="evidence" value="ECO:0007669"/>
    <property type="project" value="TreeGrafter"/>
</dbReference>
<evidence type="ECO:0000256" key="11">
    <source>
        <dbReference type="SAM" id="MobiDB-lite"/>
    </source>
</evidence>
<feature type="region of interest" description="Disordered" evidence="11">
    <location>
        <begin position="134"/>
        <end position="179"/>
    </location>
</feature>
<evidence type="ECO:0000256" key="8">
    <source>
        <dbReference type="ARBA" id="ARBA00023170"/>
    </source>
</evidence>
<evidence type="ECO:0000256" key="1">
    <source>
        <dbReference type="ARBA" id="ARBA00008092"/>
    </source>
</evidence>
<dbReference type="Pfam" id="PF00104">
    <property type="entry name" value="Hormone_recep"/>
    <property type="match status" value="1"/>
</dbReference>
<dbReference type="InterPro" id="IPR001628">
    <property type="entry name" value="Znf_hrmn_rcpt"/>
</dbReference>
<dbReference type="InterPro" id="IPR001723">
    <property type="entry name" value="Nuclear_hrmn_rcpt"/>
</dbReference>
<dbReference type="InterPro" id="IPR035500">
    <property type="entry name" value="NHR-like_dom_sf"/>
</dbReference>
<evidence type="ECO:0000256" key="10">
    <source>
        <dbReference type="RuleBase" id="RU004334"/>
    </source>
</evidence>
<feature type="region of interest" description="Disordered" evidence="11">
    <location>
        <begin position="374"/>
        <end position="409"/>
    </location>
</feature>
<dbReference type="GO" id="GO:0045944">
    <property type="term" value="P:positive regulation of transcription by RNA polymerase II"/>
    <property type="evidence" value="ECO:0007669"/>
    <property type="project" value="TreeGrafter"/>
</dbReference>
<evidence type="ECO:0000313" key="14">
    <source>
        <dbReference type="EMBL" id="CAB3250482.1"/>
    </source>
</evidence>
<keyword evidence="7 10" id="KW-0804">Transcription</keyword>
<evidence type="ECO:0000256" key="5">
    <source>
        <dbReference type="ARBA" id="ARBA00023015"/>
    </source>
</evidence>
<feature type="compositionally biased region" description="Basic and acidic residues" evidence="11">
    <location>
        <begin position="256"/>
        <end position="266"/>
    </location>
</feature>
<feature type="compositionally biased region" description="Polar residues" evidence="11">
    <location>
        <begin position="165"/>
        <end position="176"/>
    </location>
</feature>
<dbReference type="CDD" id="cd06929">
    <property type="entry name" value="NR_LBD_F1"/>
    <property type="match status" value="1"/>
</dbReference>
<gene>
    <name evidence="14" type="primary">Gpbar1</name>
</gene>
<dbReference type="PRINTS" id="PR00398">
    <property type="entry name" value="STRDHORMONER"/>
</dbReference>
<keyword evidence="6 10" id="KW-0238">DNA-binding</keyword>
<dbReference type="PANTHER" id="PTHR24082">
    <property type="entry name" value="NUCLEAR HORMONE RECEPTOR"/>
    <property type="match status" value="1"/>
</dbReference>
<evidence type="ECO:0000256" key="2">
    <source>
        <dbReference type="ARBA" id="ARBA00022723"/>
    </source>
</evidence>
<dbReference type="InterPro" id="IPR000536">
    <property type="entry name" value="Nucl_hrmn_rcpt_lig-bd"/>
</dbReference>
<dbReference type="InterPro" id="IPR001728">
    <property type="entry name" value="ThyrH_rcpt"/>
</dbReference>
<dbReference type="InterPro" id="IPR050234">
    <property type="entry name" value="Nuclear_hormone_rcpt_NR1"/>
</dbReference>
<organism evidence="14">
    <name type="scientific">Phallusia mammillata</name>
    <dbReference type="NCBI Taxonomy" id="59560"/>
    <lineage>
        <taxon>Eukaryota</taxon>
        <taxon>Metazoa</taxon>
        <taxon>Chordata</taxon>
        <taxon>Tunicata</taxon>
        <taxon>Ascidiacea</taxon>
        <taxon>Phlebobranchia</taxon>
        <taxon>Ascidiidae</taxon>
        <taxon>Phallusia</taxon>
    </lineage>
</organism>
<dbReference type="PROSITE" id="PS51030">
    <property type="entry name" value="NUCLEAR_REC_DBD_2"/>
    <property type="match status" value="1"/>
</dbReference>
<feature type="compositionally biased region" description="Polar residues" evidence="11">
    <location>
        <begin position="386"/>
        <end position="395"/>
    </location>
</feature>
<dbReference type="PROSITE" id="PS00031">
    <property type="entry name" value="NUCLEAR_REC_DBD_1"/>
    <property type="match status" value="1"/>
</dbReference>
<evidence type="ECO:0000256" key="9">
    <source>
        <dbReference type="ARBA" id="ARBA00023242"/>
    </source>
</evidence>
<keyword evidence="3 10" id="KW-0863">Zinc-finger</keyword>
<dbReference type="PRINTS" id="PR00546">
    <property type="entry name" value="THYROIDHORMR"/>
</dbReference>
<evidence type="ECO:0000256" key="4">
    <source>
        <dbReference type="ARBA" id="ARBA00022833"/>
    </source>
</evidence>
<dbReference type="AlphaFoldDB" id="A0A6F9DEF7"/>
<dbReference type="PRINTS" id="PR00047">
    <property type="entry name" value="STROIDFINGER"/>
</dbReference>
<feature type="region of interest" description="Disordered" evidence="11">
    <location>
        <begin position="242"/>
        <end position="270"/>
    </location>
</feature>
<evidence type="ECO:0000256" key="6">
    <source>
        <dbReference type="ARBA" id="ARBA00023125"/>
    </source>
</evidence>
<keyword evidence="2 10" id="KW-0479">Metal-binding</keyword>
<evidence type="ECO:0000259" key="12">
    <source>
        <dbReference type="PROSITE" id="PS51030"/>
    </source>
</evidence>
<dbReference type="SMART" id="SM00430">
    <property type="entry name" value="HOLI"/>
    <property type="match status" value="1"/>
</dbReference>
<proteinExistence type="evidence at transcript level"/>